<protein>
    <submittedName>
        <fullName evidence="2">Uncharacterized protein</fullName>
    </submittedName>
</protein>
<dbReference type="OrthoDB" id="10531388at2759"/>
<evidence type="ECO:0000313" key="2">
    <source>
        <dbReference type="EMBL" id="ESP05494.1"/>
    </source>
</evidence>
<proteinExistence type="predicted"/>
<keyword evidence="3" id="KW-1185">Reference proteome</keyword>
<dbReference type="EMBL" id="KB199650">
    <property type="protein sequence ID" value="ESP05494.1"/>
    <property type="molecule type" value="Genomic_DNA"/>
</dbReference>
<evidence type="ECO:0000256" key="1">
    <source>
        <dbReference type="SAM" id="MobiDB-lite"/>
    </source>
</evidence>
<dbReference type="CTD" id="20235657"/>
<reference evidence="2 3" key="1">
    <citation type="journal article" date="2013" name="Nature">
        <title>Insights into bilaterian evolution from three spiralian genomes.</title>
        <authorList>
            <person name="Simakov O."/>
            <person name="Marletaz F."/>
            <person name="Cho S.J."/>
            <person name="Edsinger-Gonzales E."/>
            <person name="Havlak P."/>
            <person name="Hellsten U."/>
            <person name="Kuo D.H."/>
            <person name="Larsson T."/>
            <person name="Lv J."/>
            <person name="Arendt D."/>
            <person name="Savage R."/>
            <person name="Osoegawa K."/>
            <person name="de Jong P."/>
            <person name="Grimwood J."/>
            <person name="Chapman J.A."/>
            <person name="Shapiro H."/>
            <person name="Aerts A."/>
            <person name="Otillar R.P."/>
            <person name="Terry A.Y."/>
            <person name="Boore J.L."/>
            <person name="Grigoriev I.V."/>
            <person name="Lindberg D.R."/>
            <person name="Seaver E.C."/>
            <person name="Weisblat D.A."/>
            <person name="Putnam N.H."/>
            <person name="Rokhsar D.S."/>
        </authorList>
    </citation>
    <scope>NUCLEOTIDE SEQUENCE [LARGE SCALE GENOMIC DNA]</scope>
</reference>
<name>V4AMT6_LOTGI</name>
<dbReference type="KEGG" id="lgi:LOTGIDRAFT_152352"/>
<dbReference type="OMA" id="VRPQRNI"/>
<organism evidence="2 3">
    <name type="scientific">Lottia gigantea</name>
    <name type="common">Giant owl limpet</name>
    <dbReference type="NCBI Taxonomy" id="225164"/>
    <lineage>
        <taxon>Eukaryota</taxon>
        <taxon>Metazoa</taxon>
        <taxon>Spiralia</taxon>
        <taxon>Lophotrochozoa</taxon>
        <taxon>Mollusca</taxon>
        <taxon>Gastropoda</taxon>
        <taxon>Patellogastropoda</taxon>
        <taxon>Lottioidea</taxon>
        <taxon>Lottiidae</taxon>
        <taxon>Lottia</taxon>
    </lineage>
</organism>
<feature type="region of interest" description="Disordered" evidence="1">
    <location>
        <begin position="142"/>
        <end position="162"/>
    </location>
</feature>
<gene>
    <name evidence="2" type="ORF">LOTGIDRAFT_152352</name>
</gene>
<feature type="compositionally biased region" description="Low complexity" evidence="1">
    <location>
        <begin position="143"/>
        <end position="157"/>
    </location>
</feature>
<dbReference type="Proteomes" id="UP000030746">
    <property type="component" value="Unassembled WGS sequence"/>
</dbReference>
<dbReference type="HOGENOM" id="CLU_1082918_0_0_1"/>
<sequence length="257" mass="29226">MENIGVTDMATESEDTARVRTLTEKGEGVYISQRDKYCQDIEYMWTLLDTLLQETDVSPDNVHAGVKLEQQITHAHTRYQRLVDDYTSFLKSTRTQQSARDLEAGNRMCESRQKLIDLALLQLRQTTQPSTQEGANYVRDQDSIASSRSGASTTSSIARRKRAKAEAAKAALVFSQQQAEMNHQKTLIRQETIRKKAQFEVDAAEESTQLTRLDNEMTILASKKEIAMLEAEARILEEEEGQIRDFDYRPPTSRNNG</sequence>
<dbReference type="RefSeq" id="XP_009044039.1">
    <property type="nucleotide sequence ID" value="XM_009045791.1"/>
</dbReference>
<dbReference type="AlphaFoldDB" id="V4AMT6"/>
<dbReference type="GeneID" id="20235657"/>
<accession>V4AMT6</accession>
<evidence type="ECO:0000313" key="3">
    <source>
        <dbReference type="Proteomes" id="UP000030746"/>
    </source>
</evidence>